<evidence type="ECO:0000256" key="2">
    <source>
        <dbReference type="ARBA" id="ARBA00022448"/>
    </source>
</evidence>
<sequence length="261" mass="29120">KIAPFSKKQITHIASLSGVVAICSAIMNNVGALALMLPVALKTAIKQKRSPSIILMPLAFASILGGMITMIGTPPNIIIAAFRHTNQINMKAEALENINSTAAKYFIDQNINYHQFSPSPFGMLDFSPVGIVIAFFGVLFITLLGWRLIPKTSHKKAGFESLFSIDEYVTEIRIPEDCKLINLQIKDIEKFTDNRLEIFGYIDKDENFLSIQSNTKIKEGNRFLVKADPADLKSMMDEYTIRFSESIFSLLCFPKAFTIIS</sequence>
<evidence type="ECO:0000256" key="1">
    <source>
        <dbReference type="ARBA" id="ARBA00004141"/>
    </source>
</evidence>
<keyword evidence="6 7" id="KW-0472">Membrane</keyword>
<dbReference type="InterPro" id="IPR004680">
    <property type="entry name" value="Cit_transptr-like_dom"/>
</dbReference>
<feature type="domain" description="RCK C-terminal" evidence="8">
    <location>
        <begin position="157"/>
        <end position="241"/>
    </location>
</feature>
<dbReference type="InterPro" id="IPR036721">
    <property type="entry name" value="RCK_C_sf"/>
</dbReference>
<keyword evidence="3 7" id="KW-0812">Transmembrane</keyword>
<protein>
    <recommendedName>
        <fullName evidence="8">RCK C-terminal domain-containing protein</fullName>
    </recommendedName>
</protein>
<reference evidence="9" key="1">
    <citation type="submission" date="2018-05" db="EMBL/GenBank/DDBJ databases">
        <authorList>
            <person name="Lanie J.A."/>
            <person name="Ng W.-L."/>
            <person name="Kazmierczak K.M."/>
            <person name="Andrzejewski T.M."/>
            <person name="Davidsen T.M."/>
            <person name="Wayne K.J."/>
            <person name="Tettelin H."/>
            <person name="Glass J.I."/>
            <person name="Rusch D."/>
            <person name="Podicherti R."/>
            <person name="Tsui H.-C.T."/>
            <person name="Winkler M.E."/>
        </authorList>
    </citation>
    <scope>NUCLEOTIDE SEQUENCE</scope>
</reference>
<evidence type="ECO:0000313" key="9">
    <source>
        <dbReference type="EMBL" id="SVD87603.1"/>
    </source>
</evidence>
<dbReference type="PANTHER" id="PTHR43652:SF2">
    <property type="entry name" value="BASIC AMINO ACID ANTIPORTER YFCC-RELATED"/>
    <property type="match status" value="1"/>
</dbReference>
<dbReference type="GO" id="GO:0008324">
    <property type="term" value="F:monoatomic cation transmembrane transporter activity"/>
    <property type="evidence" value="ECO:0007669"/>
    <property type="project" value="InterPro"/>
</dbReference>
<dbReference type="Pfam" id="PF02080">
    <property type="entry name" value="TrkA_C"/>
    <property type="match status" value="1"/>
</dbReference>
<name>A0A382YWN4_9ZZZZ</name>
<gene>
    <name evidence="9" type="ORF">METZ01_LOCUS440457</name>
</gene>
<evidence type="ECO:0000256" key="3">
    <source>
        <dbReference type="ARBA" id="ARBA00022692"/>
    </source>
</evidence>
<dbReference type="GO" id="GO:0006813">
    <property type="term" value="P:potassium ion transport"/>
    <property type="evidence" value="ECO:0007669"/>
    <property type="project" value="InterPro"/>
</dbReference>
<keyword evidence="5 7" id="KW-1133">Transmembrane helix</keyword>
<organism evidence="9">
    <name type="scientific">marine metagenome</name>
    <dbReference type="NCBI Taxonomy" id="408172"/>
    <lineage>
        <taxon>unclassified sequences</taxon>
        <taxon>metagenomes</taxon>
        <taxon>ecological metagenomes</taxon>
    </lineage>
</organism>
<keyword evidence="2" id="KW-0813">Transport</keyword>
<keyword evidence="4" id="KW-0677">Repeat</keyword>
<dbReference type="GO" id="GO:0005886">
    <property type="term" value="C:plasma membrane"/>
    <property type="evidence" value="ECO:0007669"/>
    <property type="project" value="TreeGrafter"/>
</dbReference>
<dbReference type="EMBL" id="UINC01179096">
    <property type="protein sequence ID" value="SVD87603.1"/>
    <property type="molecule type" value="Genomic_DNA"/>
</dbReference>
<feature type="non-terminal residue" evidence="9">
    <location>
        <position position="261"/>
    </location>
</feature>
<evidence type="ECO:0000256" key="6">
    <source>
        <dbReference type="ARBA" id="ARBA00023136"/>
    </source>
</evidence>
<evidence type="ECO:0000259" key="8">
    <source>
        <dbReference type="PROSITE" id="PS51202"/>
    </source>
</evidence>
<accession>A0A382YWN4</accession>
<comment type="subcellular location">
    <subcellularLocation>
        <location evidence="1">Membrane</location>
        <topology evidence="1">Multi-pass membrane protein</topology>
    </subcellularLocation>
</comment>
<dbReference type="PROSITE" id="PS51202">
    <property type="entry name" value="RCK_C"/>
    <property type="match status" value="1"/>
</dbReference>
<dbReference type="Pfam" id="PF03600">
    <property type="entry name" value="CitMHS"/>
    <property type="match status" value="1"/>
</dbReference>
<proteinExistence type="predicted"/>
<feature type="transmembrane region" description="Helical" evidence="7">
    <location>
        <begin position="12"/>
        <end position="41"/>
    </location>
</feature>
<evidence type="ECO:0000256" key="5">
    <source>
        <dbReference type="ARBA" id="ARBA00022989"/>
    </source>
</evidence>
<feature type="transmembrane region" description="Helical" evidence="7">
    <location>
        <begin position="126"/>
        <end position="146"/>
    </location>
</feature>
<dbReference type="AlphaFoldDB" id="A0A382YWN4"/>
<dbReference type="Gene3D" id="3.30.70.1450">
    <property type="entry name" value="Regulator of K+ conductance, C-terminal domain"/>
    <property type="match status" value="1"/>
</dbReference>
<dbReference type="PANTHER" id="PTHR43652">
    <property type="entry name" value="BASIC AMINO ACID ANTIPORTER YFCC-RELATED"/>
    <property type="match status" value="1"/>
</dbReference>
<dbReference type="SUPFAM" id="SSF116726">
    <property type="entry name" value="TrkA C-terminal domain-like"/>
    <property type="match status" value="1"/>
</dbReference>
<feature type="non-terminal residue" evidence="9">
    <location>
        <position position="1"/>
    </location>
</feature>
<feature type="transmembrane region" description="Helical" evidence="7">
    <location>
        <begin position="53"/>
        <end position="72"/>
    </location>
</feature>
<evidence type="ECO:0000256" key="4">
    <source>
        <dbReference type="ARBA" id="ARBA00022737"/>
    </source>
</evidence>
<dbReference type="InterPro" id="IPR006037">
    <property type="entry name" value="RCK_C"/>
</dbReference>
<dbReference type="InterPro" id="IPR051679">
    <property type="entry name" value="DASS-Related_Transporters"/>
</dbReference>
<evidence type="ECO:0000256" key="7">
    <source>
        <dbReference type="SAM" id="Phobius"/>
    </source>
</evidence>